<evidence type="ECO:0000259" key="13">
    <source>
        <dbReference type="Pfam" id="PF00712"/>
    </source>
</evidence>
<proteinExistence type="inferred from homology"/>
<feature type="region of interest" description="Disordered" evidence="12">
    <location>
        <begin position="1"/>
        <end position="166"/>
    </location>
</feature>
<dbReference type="Pfam" id="PF02767">
    <property type="entry name" value="DNA_pol3_beta_2"/>
    <property type="match status" value="1"/>
</dbReference>
<dbReference type="InterPro" id="IPR001001">
    <property type="entry name" value="DNA_polIII_beta"/>
</dbReference>
<evidence type="ECO:0000256" key="3">
    <source>
        <dbReference type="ARBA" id="ARBA00021035"/>
    </source>
</evidence>
<dbReference type="InterPro" id="IPR022634">
    <property type="entry name" value="DNA_polIII_beta_N"/>
</dbReference>
<feature type="compositionally biased region" description="Basic and acidic residues" evidence="12">
    <location>
        <begin position="156"/>
        <end position="166"/>
    </location>
</feature>
<evidence type="ECO:0000313" key="16">
    <source>
        <dbReference type="EMBL" id="RSV07958.1"/>
    </source>
</evidence>
<dbReference type="GO" id="GO:0009360">
    <property type="term" value="C:DNA polymerase III complex"/>
    <property type="evidence" value="ECO:0007669"/>
    <property type="project" value="InterPro"/>
</dbReference>
<feature type="compositionally biased region" description="Basic and acidic residues" evidence="12">
    <location>
        <begin position="46"/>
        <end position="57"/>
    </location>
</feature>
<dbReference type="GO" id="GO:0008408">
    <property type="term" value="F:3'-5' exonuclease activity"/>
    <property type="evidence" value="ECO:0007669"/>
    <property type="project" value="InterPro"/>
</dbReference>
<protein>
    <recommendedName>
        <fullName evidence="3">Beta sliding clamp</fullName>
    </recommendedName>
    <alternativeName>
        <fullName evidence="11">Beta-clamp processivity factor</fullName>
    </alternativeName>
    <alternativeName>
        <fullName evidence="10">DNA polymerase III beta sliding clamp subunit</fullName>
    </alternativeName>
</protein>
<evidence type="ECO:0000256" key="6">
    <source>
        <dbReference type="ARBA" id="ARBA00022695"/>
    </source>
</evidence>
<dbReference type="GO" id="GO:0003677">
    <property type="term" value="F:DNA binding"/>
    <property type="evidence" value="ECO:0007669"/>
    <property type="project" value="UniProtKB-KW"/>
</dbReference>
<dbReference type="Pfam" id="PF00712">
    <property type="entry name" value="DNA_pol3_beta"/>
    <property type="match status" value="1"/>
</dbReference>
<sequence>MGRRGAQGRRVRLCYPQPGPAADGSRRRRYGDRAAQAWFRGAGATPDRRDVREELHRPAHGQTVERRRRNGRAAHPGQGPERGHHRRAVGDRRGQRPAARAGAVRALFPSLPDRCAARPADGHRQGAGQGHAGGHGQFRGDPRDQRTRPDPSSNHNRGDRPQHGDGEMKIEVERDALLSALKAVADVVQNRNTIPVLGNLLLVATGGSLQVTGTDLELQATSSVTAAGELSITVDKNKLVAAVSGKKPGKLEIEDVVGKVVIKQGRSRSTLMTLPSADFPKRKAVENGVTFSVASASLLRLLETTSPAMASDDVRFYLCGVFLHAAEGQLRAAASDGDRCLIRCQMPAPQGVENLPPAILPGKAIGHLRKLLGKAQAEVSVTISDSAAEFRFAGTEIRTAIVEGEYPNYQRVIPPEQDAPILCARDALIEPAGAVAGILNIEGDKLKFRKLVVEMKADQEHEISGQDSGGACAQEPFDAEYSGDPISFAINHEVARGVLGVFGESAKLSLSIADPGAPLLVMSDKDPDLAAVIMPMKV</sequence>
<keyword evidence="7" id="KW-0235">DNA replication</keyword>
<keyword evidence="9" id="KW-0238">DNA-binding</keyword>
<dbReference type="CDD" id="cd00140">
    <property type="entry name" value="beta_clamp"/>
    <property type="match status" value="1"/>
</dbReference>
<name>A0AAJ4S5X6_9SPHN</name>
<keyword evidence="4" id="KW-0963">Cytoplasm</keyword>
<evidence type="ECO:0000256" key="4">
    <source>
        <dbReference type="ARBA" id="ARBA00022490"/>
    </source>
</evidence>
<dbReference type="SUPFAM" id="SSF55979">
    <property type="entry name" value="DNA clamp"/>
    <property type="match status" value="3"/>
</dbReference>
<keyword evidence="6 16" id="KW-0548">Nucleotidyltransferase</keyword>
<evidence type="ECO:0000259" key="15">
    <source>
        <dbReference type="Pfam" id="PF02768"/>
    </source>
</evidence>
<dbReference type="AlphaFoldDB" id="A0AAJ4S5X6"/>
<dbReference type="GO" id="GO:0005737">
    <property type="term" value="C:cytoplasm"/>
    <property type="evidence" value="ECO:0007669"/>
    <property type="project" value="UniProtKB-SubCell"/>
</dbReference>
<comment type="similarity">
    <text evidence="2">Belongs to the beta sliding clamp family.</text>
</comment>
<feature type="domain" description="DNA polymerase III beta sliding clamp N-terminal" evidence="13">
    <location>
        <begin position="168"/>
        <end position="281"/>
    </location>
</feature>
<feature type="compositionally biased region" description="Gly residues" evidence="12">
    <location>
        <begin position="125"/>
        <end position="137"/>
    </location>
</feature>
<evidence type="ECO:0000256" key="1">
    <source>
        <dbReference type="ARBA" id="ARBA00004496"/>
    </source>
</evidence>
<feature type="domain" description="DNA polymerase III beta sliding clamp central" evidence="14">
    <location>
        <begin position="293"/>
        <end position="408"/>
    </location>
</feature>
<dbReference type="GO" id="GO:0006271">
    <property type="term" value="P:DNA strand elongation involved in DNA replication"/>
    <property type="evidence" value="ECO:0007669"/>
    <property type="project" value="TreeGrafter"/>
</dbReference>
<dbReference type="NCBIfam" id="TIGR00663">
    <property type="entry name" value="dnan"/>
    <property type="match status" value="1"/>
</dbReference>
<dbReference type="GO" id="GO:0003887">
    <property type="term" value="F:DNA-directed DNA polymerase activity"/>
    <property type="evidence" value="ECO:0007669"/>
    <property type="project" value="UniProtKB-KW"/>
</dbReference>
<feature type="compositionally biased region" description="Basic and acidic residues" evidence="12">
    <location>
        <begin position="138"/>
        <end position="149"/>
    </location>
</feature>
<dbReference type="EMBL" id="QQWO01000001">
    <property type="protein sequence ID" value="RSV07958.1"/>
    <property type="molecule type" value="Genomic_DNA"/>
</dbReference>
<dbReference type="Gene3D" id="3.70.10.10">
    <property type="match status" value="1"/>
</dbReference>
<dbReference type="PANTHER" id="PTHR30478">
    <property type="entry name" value="DNA POLYMERASE III SUBUNIT BETA"/>
    <property type="match status" value="1"/>
</dbReference>
<evidence type="ECO:0000256" key="5">
    <source>
        <dbReference type="ARBA" id="ARBA00022679"/>
    </source>
</evidence>
<dbReference type="SMART" id="SM00480">
    <property type="entry name" value="POL3Bc"/>
    <property type="match status" value="1"/>
</dbReference>
<dbReference type="InterPro" id="IPR022637">
    <property type="entry name" value="DNA_polIII_beta_cen"/>
</dbReference>
<evidence type="ECO:0000256" key="9">
    <source>
        <dbReference type="ARBA" id="ARBA00023125"/>
    </source>
</evidence>
<evidence type="ECO:0000256" key="2">
    <source>
        <dbReference type="ARBA" id="ARBA00010752"/>
    </source>
</evidence>
<evidence type="ECO:0000256" key="12">
    <source>
        <dbReference type="SAM" id="MobiDB-lite"/>
    </source>
</evidence>
<dbReference type="PANTHER" id="PTHR30478:SF0">
    <property type="entry name" value="BETA SLIDING CLAMP"/>
    <property type="match status" value="1"/>
</dbReference>
<reference evidence="16 17" key="1">
    <citation type="submission" date="2018-07" db="EMBL/GenBank/DDBJ databases">
        <title>Genomic and Epidemiologic Investigation of an Indolent Hospital Outbreak.</title>
        <authorList>
            <person name="Johnson R.C."/>
            <person name="Deming C."/>
            <person name="Conlan S."/>
            <person name="Zellmer C.J."/>
            <person name="Michelin A.V."/>
            <person name="Lee-Lin S."/>
            <person name="Thomas P.J."/>
            <person name="Park M."/>
            <person name="Weingarten R.A."/>
            <person name="Less J."/>
            <person name="Dekker J.P."/>
            <person name="Frank K.M."/>
            <person name="Musser K.A."/>
            <person name="Mcquiston J.R."/>
            <person name="Henderson D.K."/>
            <person name="Lau A.F."/>
            <person name="Palmore T.N."/>
            <person name="Segre J.A."/>
        </authorList>
    </citation>
    <scope>NUCLEOTIDE SEQUENCE [LARGE SCALE GENOMIC DNA]</scope>
    <source>
        <strain evidence="16 17">SK-NIH.Env10_0317</strain>
    </source>
</reference>
<evidence type="ECO:0000259" key="14">
    <source>
        <dbReference type="Pfam" id="PF02767"/>
    </source>
</evidence>
<feature type="compositionally biased region" description="Low complexity" evidence="12">
    <location>
        <begin position="96"/>
        <end position="106"/>
    </location>
</feature>
<gene>
    <name evidence="16" type="primary">dnaN</name>
    <name evidence="16" type="ORF">CA257_00245</name>
</gene>
<evidence type="ECO:0000256" key="11">
    <source>
        <dbReference type="ARBA" id="ARBA00033276"/>
    </source>
</evidence>
<dbReference type="Proteomes" id="UP000286681">
    <property type="component" value="Unassembled WGS sequence"/>
</dbReference>
<dbReference type="Gene3D" id="3.10.150.10">
    <property type="entry name" value="DNA Polymerase III, subunit A, domain 2"/>
    <property type="match status" value="1"/>
</dbReference>
<feature type="compositionally biased region" description="Basic residues" evidence="12">
    <location>
        <begin position="1"/>
        <end position="12"/>
    </location>
</feature>
<keyword evidence="5 16" id="KW-0808">Transferase</keyword>
<comment type="subcellular location">
    <subcellularLocation>
        <location evidence="1">Cytoplasm</location>
    </subcellularLocation>
</comment>
<evidence type="ECO:0000256" key="7">
    <source>
        <dbReference type="ARBA" id="ARBA00022705"/>
    </source>
</evidence>
<evidence type="ECO:0000256" key="8">
    <source>
        <dbReference type="ARBA" id="ARBA00022932"/>
    </source>
</evidence>
<evidence type="ECO:0000313" key="17">
    <source>
        <dbReference type="Proteomes" id="UP000286681"/>
    </source>
</evidence>
<evidence type="ECO:0000256" key="10">
    <source>
        <dbReference type="ARBA" id="ARBA00030988"/>
    </source>
</evidence>
<comment type="caution">
    <text evidence="16">The sequence shown here is derived from an EMBL/GenBank/DDBJ whole genome shotgun (WGS) entry which is preliminary data.</text>
</comment>
<dbReference type="InterPro" id="IPR022635">
    <property type="entry name" value="DNA_polIII_beta_C"/>
</dbReference>
<dbReference type="InterPro" id="IPR046938">
    <property type="entry name" value="DNA_clamp_sf"/>
</dbReference>
<dbReference type="Pfam" id="PF02768">
    <property type="entry name" value="DNA_pol3_beta_3"/>
    <property type="match status" value="1"/>
</dbReference>
<organism evidence="16 17">
    <name type="scientific">Sphingomonas koreensis</name>
    <dbReference type="NCBI Taxonomy" id="93064"/>
    <lineage>
        <taxon>Bacteria</taxon>
        <taxon>Pseudomonadati</taxon>
        <taxon>Pseudomonadota</taxon>
        <taxon>Alphaproteobacteria</taxon>
        <taxon>Sphingomonadales</taxon>
        <taxon>Sphingomonadaceae</taxon>
        <taxon>Sphingomonas</taxon>
    </lineage>
</organism>
<feature type="domain" description="DNA polymerase III beta sliding clamp C-terminal" evidence="15">
    <location>
        <begin position="411"/>
        <end position="536"/>
    </location>
</feature>
<accession>A0AAJ4S5X6</accession>
<keyword evidence="8" id="KW-0239">DNA-directed DNA polymerase</keyword>